<name>A0ABQ5THT8_9BACI</name>
<dbReference type="PROSITE" id="PS51167">
    <property type="entry name" value="CHORISMATE_MUT_1"/>
    <property type="match status" value="1"/>
</dbReference>
<comment type="catalytic activity">
    <reaction evidence="2">
        <text>chorismate = prephenate</text>
        <dbReference type="Rhea" id="RHEA:13897"/>
        <dbReference type="ChEBI" id="CHEBI:29748"/>
        <dbReference type="ChEBI" id="CHEBI:29934"/>
        <dbReference type="EC" id="5.4.99.5"/>
    </reaction>
</comment>
<keyword evidence="2" id="KW-0028">Amino-acid biosynthesis</keyword>
<evidence type="ECO:0000256" key="2">
    <source>
        <dbReference type="PROSITE-ProRule" id="PRU00514"/>
    </source>
</evidence>
<proteinExistence type="predicted"/>
<keyword evidence="2" id="KW-0057">Aromatic amino acid biosynthesis</keyword>
<accession>A0ABQ5THT8</accession>
<protein>
    <recommendedName>
        <fullName evidence="1 2">chorismate mutase</fullName>
        <ecNumber evidence="1 2">5.4.99.5</ecNumber>
    </recommendedName>
</protein>
<dbReference type="CDD" id="cd02185">
    <property type="entry name" value="AroH"/>
    <property type="match status" value="1"/>
</dbReference>
<dbReference type="Pfam" id="PF07736">
    <property type="entry name" value="CM_1"/>
    <property type="match status" value="1"/>
</dbReference>
<dbReference type="EC" id="5.4.99.5" evidence="1 2"/>
<evidence type="ECO:0000256" key="1">
    <source>
        <dbReference type="NCBIfam" id="TIGR01796"/>
    </source>
</evidence>
<organism evidence="3 4">
    <name type="scientific">Oceanobacillus kimchii</name>
    <dbReference type="NCBI Taxonomy" id="746691"/>
    <lineage>
        <taxon>Bacteria</taxon>
        <taxon>Bacillati</taxon>
        <taxon>Bacillota</taxon>
        <taxon>Bacilli</taxon>
        <taxon>Bacillales</taxon>
        <taxon>Bacillaceae</taxon>
        <taxon>Oceanobacillus</taxon>
    </lineage>
</organism>
<dbReference type="InterPro" id="IPR008243">
    <property type="entry name" value="Chorismate_mutase_AroH"/>
</dbReference>
<dbReference type="RefSeq" id="WP_017796901.1">
    <property type="nucleotide sequence ID" value="NZ_BSKO01000001.1"/>
</dbReference>
<dbReference type="Proteomes" id="UP001275436">
    <property type="component" value="Unassembled WGS sequence"/>
</dbReference>
<reference evidence="3 4" key="1">
    <citation type="submission" date="2023-02" db="EMBL/GenBank/DDBJ databases">
        <title>Oceanobacillus kimchii IFOP_LL358 isolated form Alexandrium catenella lab strain.</title>
        <authorList>
            <person name="Gajardo G."/>
            <person name="Ueki S."/>
            <person name="Maruyama F."/>
        </authorList>
    </citation>
    <scope>NUCLEOTIDE SEQUENCE [LARGE SCALE GENOMIC DNA]</scope>
    <source>
        <strain evidence="3 4">IFOP_LL358</strain>
    </source>
</reference>
<dbReference type="PANTHER" id="PTHR21164">
    <property type="entry name" value="CHORISMATE MUTASE"/>
    <property type="match status" value="1"/>
</dbReference>
<dbReference type="PANTHER" id="PTHR21164:SF0">
    <property type="entry name" value="CHORISMATE MUTASE AROH"/>
    <property type="match status" value="1"/>
</dbReference>
<keyword evidence="2" id="KW-0413">Isomerase</keyword>
<dbReference type="Gene3D" id="3.30.1330.40">
    <property type="entry name" value="RutC-like"/>
    <property type="match status" value="1"/>
</dbReference>
<keyword evidence="4" id="KW-1185">Reference proteome</keyword>
<dbReference type="NCBIfam" id="TIGR01796">
    <property type="entry name" value="CM_mono_aroH"/>
    <property type="match status" value="1"/>
</dbReference>
<dbReference type="SUPFAM" id="SSF55298">
    <property type="entry name" value="YjgF-like"/>
    <property type="match status" value="1"/>
</dbReference>
<dbReference type="EMBL" id="BSKO01000001">
    <property type="protein sequence ID" value="GLO66438.1"/>
    <property type="molecule type" value="Genomic_DNA"/>
</dbReference>
<comment type="caution">
    <text evidence="3">The sequence shown here is derived from an EMBL/GenBank/DDBJ whole genome shotgun (WGS) entry which is preliminary data.</text>
</comment>
<dbReference type="PIRSF" id="PIRSF005965">
    <property type="entry name" value="Chor_mut_AroH"/>
    <property type="match status" value="1"/>
</dbReference>
<sequence>MTRGVRGATTIQENNAEEIVLQTKNLVKDMVDQNNIRSNDVSHVFISVTKDVTAGFPAKALRQIDDSWKYVPVMCMTEIDVPNSLTKCIRVMMVIRTDTPQQKIHHVFHNNAVKLRPDLLQKEGE</sequence>
<gene>
    <name evidence="3" type="primary">aroH</name>
    <name evidence="3" type="ORF">MACH08_22220</name>
</gene>
<dbReference type="InterPro" id="IPR035959">
    <property type="entry name" value="RutC-like_sf"/>
</dbReference>
<evidence type="ECO:0000313" key="3">
    <source>
        <dbReference type="EMBL" id="GLO66438.1"/>
    </source>
</evidence>
<evidence type="ECO:0000313" key="4">
    <source>
        <dbReference type="Proteomes" id="UP001275436"/>
    </source>
</evidence>